<reference evidence="2" key="1">
    <citation type="submission" date="2022-11" db="UniProtKB">
        <authorList>
            <consortium name="WormBaseParasite"/>
        </authorList>
    </citation>
    <scope>IDENTIFICATION</scope>
</reference>
<name>A0A915KJV6_ROMCU</name>
<dbReference type="WBParaSite" id="nRc.2.0.1.t39105-RA">
    <property type="protein sequence ID" value="nRc.2.0.1.t39105-RA"/>
    <property type="gene ID" value="nRc.2.0.1.g39105"/>
</dbReference>
<evidence type="ECO:0000313" key="2">
    <source>
        <dbReference type="WBParaSite" id="nRc.2.0.1.t39105-RA"/>
    </source>
</evidence>
<protein>
    <submittedName>
        <fullName evidence="2">Uncharacterized protein</fullName>
    </submittedName>
</protein>
<organism evidence="1 2">
    <name type="scientific">Romanomermis culicivorax</name>
    <name type="common">Nematode worm</name>
    <dbReference type="NCBI Taxonomy" id="13658"/>
    <lineage>
        <taxon>Eukaryota</taxon>
        <taxon>Metazoa</taxon>
        <taxon>Ecdysozoa</taxon>
        <taxon>Nematoda</taxon>
        <taxon>Enoplea</taxon>
        <taxon>Dorylaimia</taxon>
        <taxon>Mermithida</taxon>
        <taxon>Mermithoidea</taxon>
        <taxon>Mermithidae</taxon>
        <taxon>Romanomermis</taxon>
    </lineage>
</organism>
<keyword evidence="1" id="KW-1185">Reference proteome</keyword>
<sequence>MTNSLFRLHKRFIGSCRNNKLYTSLRMHNWRKFGKFSTKWIKSSTIDGMVIEESGENLSKTMRYNATLKGDKGDEFCVTFEVLTLNLKILQRNEI</sequence>
<dbReference type="AlphaFoldDB" id="A0A915KJV6"/>
<dbReference type="Proteomes" id="UP000887565">
    <property type="component" value="Unplaced"/>
</dbReference>
<evidence type="ECO:0000313" key="1">
    <source>
        <dbReference type="Proteomes" id="UP000887565"/>
    </source>
</evidence>
<proteinExistence type="predicted"/>
<accession>A0A915KJV6</accession>